<dbReference type="Proteomes" id="UP000426027">
    <property type="component" value="Chromosome"/>
</dbReference>
<name>A0A6I6GWZ9_9BACT</name>
<evidence type="ECO:0000256" key="1">
    <source>
        <dbReference type="ARBA" id="ARBA00008348"/>
    </source>
</evidence>
<dbReference type="NCBIfam" id="TIGR00093">
    <property type="entry name" value="pseudouridine synthase"/>
    <property type="match status" value="1"/>
</dbReference>
<evidence type="ECO:0000313" key="6">
    <source>
        <dbReference type="Proteomes" id="UP000426027"/>
    </source>
</evidence>
<proteinExistence type="inferred from homology"/>
<dbReference type="GO" id="GO:0009982">
    <property type="term" value="F:pseudouridine synthase activity"/>
    <property type="evidence" value="ECO:0007669"/>
    <property type="project" value="InterPro"/>
</dbReference>
<dbReference type="GO" id="GO:0001522">
    <property type="term" value="P:pseudouridine synthesis"/>
    <property type="evidence" value="ECO:0007669"/>
    <property type="project" value="InterPro"/>
</dbReference>
<dbReference type="InterPro" id="IPR020103">
    <property type="entry name" value="PsdUridine_synth_cat_dom_sf"/>
</dbReference>
<dbReference type="InterPro" id="IPR020094">
    <property type="entry name" value="TruA/RsuA/RluB/E/F_N"/>
</dbReference>
<dbReference type="Gene3D" id="3.30.70.1560">
    <property type="entry name" value="Alpha-L RNA-binding motif"/>
    <property type="match status" value="1"/>
</dbReference>
<dbReference type="RefSeq" id="WP_157480032.1">
    <property type="nucleotide sequence ID" value="NZ_CP046566.1"/>
</dbReference>
<dbReference type="EMBL" id="CP046566">
    <property type="protein sequence ID" value="QGW29639.1"/>
    <property type="molecule type" value="Genomic_DNA"/>
</dbReference>
<dbReference type="PANTHER" id="PTHR47683:SF2">
    <property type="entry name" value="RNA-BINDING S4 DOMAIN-CONTAINING PROTEIN"/>
    <property type="match status" value="1"/>
</dbReference>
<dbReference type="InterPro" id="IPR006145">
    <property type="entry name" value="PsdUridine_synth_RsuA/RluA"/>
</dbReference>
<reference evidence="5 6" key="1">
    <citation type="submission" date="2019-11" db="EMBL/GenBank/DDBJ databases">
        <authorList>
            <person name="Im W.T."/>
        </authorList>
    </citation>
    <scope>NUCLEOTIDE SEQUENCE [LARGE SCALE GENOMIC DNA]</scope>
    <source>
        <strain evidence="5 6">SB-02</strain>
    </source>
</reference>
<dbReference type="InterPro" id="IPR042092">
    <property type="entry name" value="PsdUridine_s_RsuA/RluB/E/F_cat"/>
</dbReference>
<dbReference type="GO" id="GO:0006364">
    <property type="term" value="P:rRNA processing"/>
    <property type="evidence" value="ECO:0007669"/>
    <property type="project" value="UniProtKB-ARBA"/>
</dbReference>
<dbReference type="EC" id="5.4.99.-" evidence="3"/>
<dbReference type="KEGG" id="fls:GLV81_17310"/>
<accession>A0A6I6GWZ9</accession>
<evidence type="ECO:0000256" key="2">
    <source>
        <dbReference type="ARBA" id="ARBA00023235"/>
    </source>
</evidence>
<evidence type="ECO:0000259" key="4">
    <source>
        <dbReference type="Pfam" id="PF00849"/>
    </source>
</evidence>
<dbReference type="InterPro" id="IPR050343">
    <property type="entry name" value="RsuA_PseudoU_synthase"/>
</dbReference>
<dbReference type="SUPFAM" id="SSF55120">
    <property type="entry name" value="Pseudouridine synthase"/>
    <property type="match status" value="1"/>
</dbReference>
<evidence type="ECO:0000256" key="3">
    <source>
        <dbReference type="RuleBase" id="RU003887"/>
    </source>
</evidence>
<dbReference type="AlphaFoldDB" id="A0A6I6GWZ9"/>
<dbReference type="InterPro" id="IPR000748">
    <property type="entry name" value="PsdUridine_synth_RsuA/RluB/E/F"/>
</dbReference>
<sequence>MPKLKYYLIYKPFQVMSQFSPVEGKQTLKDFFAVEQDVYPVGRLDYDSEGLLLLTNDKRLNQQLLHPSTKTEKEYWVQVEGQITDEALQQLEKGVLISIDGKTYHTLPAKARLLPAEPNMPERHPPIRYRASIPTSWISLTITEGKNRQVRRMTAAVGFPTLRLVRWRQGRLTIEGLQPGEMRMLDGIRL</sequence>
<dbReference type="Gene3D" id="3.30.70.580">
    <property type="entry name" value="Pseudouridine synthase I, catalytic domain, N-terminal subdomain"/>
    <property type="match status" value="1"/>
</dbReference>
<keyword evidence="2 3" id="KW-0413">Isomerase</keyword>
<dbReference type="GO" id="GO:0140098">
    <property type="term" value="F:catalytic activity, acting on RNA"/>
    <property type="evidence" value="ECO:0007669"/>
    <property type="project" value="UniProtKB-ARBA"/>
</dbReference>
<keyword evidence="6" id="KW-1185">Reference proteome</keyword>
<dbReference type="InterPro" id="IPR018496">
    <property type="entry name" value="PsdUridine_synth_RsuA/RluB_CS"/>
</dbReference>
<evidence type="ECO:0000313" key="5">
    <source>
        <dbReference type="EMBL" id="QGW29639.1"/>
    </source>
</evidence>
<dbReference type="PROSITE" id="PS01149">
    <property type="entry name" value="PSI_RSU"/>
    <property type="match status" value="1"/>
</dbReference>
<dbReference type="PANTHER" id="PTHR47683">
    <property type="entry name" value="PSEUDOURIDINE SYNTHASE FAMILY PROTEIN-RELATED"/>
    <property type="match status" value="1"/>
</dbReference>
<protein>
    <recommendedName>
        <fullName evidence="3">Pseudouridine synthase</fullName>
        <ecNumber evidence="3">5.4.99.-</ecNumber>
    </recommendedName>
</protein>
<dbReference type="GO" id="GO:0003723">
    <property type="term" value="F:RNA binding"/>
    <property type="evidence" value="ECO:0007669"/>
    <property type="project" value="InterPro"/>
</dbReference>
<gene>
    <name evidence="5" type="ORF">GLV81_17310</name>
</gene>
<comment type="similarity">
    <text evidence="1 3">Belongs to the pseudouridine synthase RsuA family.</text>
</comment>
<dbReference type="Pfam" id="PF00849">
    <property type="entry name" value="PseudoU_synth_2"/>
    <property type="match status" value="1"/>
</dbReference>
<organism evidence="5 6">
    <name type="scientific">Phnomibacter ginsenosidimutans</name>
    <dbReference type="NCBI Taxonomy" id="2676868"/>
    <lineage>
        <taxon>Bacteria</taxon>
        <taxon>Pseudomonadati</taxon>
        <taxon>Bacteroidota</taxon>
        <taxon>Chitinophagia</taxon>
        <taxon>Chitinophagales</taxon>
        <taxon>Chitinophagaceae</taxon>
        <taxon>Phnomibacter</taxon>
    </lineage>
</organism>
<feature type="domain" description="Pseudouridine synthase RsuA/RluA-like" evidence="4">
    <location>
        <begin position="6"/>
        <end position="156"/>
    </location>
</feature>